<keyword evidence="14 16" id="KW-0899">Viral immunoevasion</keyword>
<protein>
    <recommendedName>
        <fullName evidence="16 17">Protein E6</fullName>
    </recommendedName>
</protein>
<keyword evidence="2 16" id="KW-0244">Early protein</keyword>
<name>A0A220IGF3_9PAPI</name>
<dbReference type="GO" id="GO:0042025">
    <property type="term" value="C:host cell nucleus"/>
    <property type="evidence" value="ECO:0007669"/>
    <property type="project" value="UniProtKB-SubCell"/>
</dbReference>
<dbReference type="OrthoDB" id="27353at10239"/>
<comment type="similarity">
    <text evidence="1 16 17">Belongs to the papillomaviridae E6 protein family.</text>
</comment>
<evidence type="ECO:0000256" key="11">
    <source>
        <dbReference type="ARBA" id="ARBA00023159"/>
    </source>
</evidence>
<evidence type="ECO:0000256" key="6">
    <source>
        <dbReference type="ARBA" id="ARBA00022723"/>
    </source>
</evidence>
<dbReference type="HAMAP" id="MF_04006">
    <property type="entry name" value="HPV_E6"/>
    <property type="match status" value="1"/>
</dbReference>
<evidence type="ECO:0000256" key="15">
    <source>
        <dbReference type="ARBA" id="ARBA00023323"/>
    </source>
</evidence>
<comment type="function">
    <text evidence="16">Plays a major role in the induction and maintenance of cellular transformation. E6 associates with host UBE3A/E6-AP ubiquitin-protein ligase and modulates its activity. Protects host keratinocytes from apoptosis by mediating the degradation of host BAK1. May also inhibit host immune response.</text>
</comment>
<dbReference type="GO" id="GO:0006355">
    <property type="term" value="P:regulation of DNA-templated transcription"/>
    <property type="evidence" value="ECO:0007669"/>
    <property type="project" value="UniProtKB-UniRule"/>
</dbReference>
<keyword evidence="6 16" id="KW-0479">Metal-binding</keyword>
<feature type="zinc finger region" evidence="16">
    <location>
        <begin position="99"/>
        <end position="135"/>
    </location>
</feature>
<evidence type="ECO:0000256" key="4">
    <source>
        <dbReference type="ARBA" id="ARBA00022581"/>
    </source>
</evidence>
<dbReference type="GO" id="GO:0052150">
    <property type="term" value="P:symbiont-mediated perturbation of host apoptosis"/>
    <property type="evidence" value="ECO:0007669"/>
    <property type="project" value="UniProtKB-KW"/>
</dbReference>
<evidence type="ECO:0000313" key="18">
    <source>
        <dbReference type="EMBL" id="ASH99057.1"/>
    </source>
</evidence>
<reference evidence="18" key="1">
    <citation type="journal article" date="2017" name="Microbiome">
        <title>Virome comparisons in wild-diseased and healthy captive giant pandas.</title>
        <authorList>
            <person name="Zhang W."/>
            <person name="Yang S."/>
            <person name="Shan T."/>
            <person name="Hou R."/>
            <person name="Liu Z."/>
            <person name="Li W."/>
            <person name="Guo L."/>
            <person name="Wang Y."/>
            <person name="Chen P."/>
            <person name="Wang X."/>
            <person name="Feng F."/>
            <person name="Wang H."/>
            <person name="Chen C."/>
            <person name="Shen Q."/>
            <person name="Zhou C."/>
            <person name="Hua X."/>
            <person name="Cui L."/>
            <person name="Deng X."/>
            <person name="Zhang Z."/>
            <person name="Qi D."/>
            <person name="Delwart E."/>
        </authorList>
    </citation>
    <scope>NUCLEOTIDE SEQUENCE</scope>
    <source>
        <strain evidence="18">Gpam002</strain>
    </source>
</reference>
<keyword evidence="12 16" id="KW-0804">Transcription</keyword>
<dbReference type="GO" id="GO:0052170">
    <property type="term" value="P:symbiont-mediated suppression of host innate immune response"/>
    <property type="evidence" value="ECO:0007669"/>
    <property type="project" value="UniProtKB-KW"/>
</dbReference>
<keyword evidence="8 16" id="KW-0862">Zinc</keyword>
<gene>
    <name evidence="16" type="primary">E6</name>
</gene>
<dbReference type="GO" id="GO:0006351">
    <property type="term" value="P:DNA-templated transcription"/>
    <property type="evidence" value="ECO:0007669"/>
    <property type="project" value="UniProtKB-UniRule"/>
</dbReference>
<sequence>MAPYPTSVRALCEELDVEVPYLILNCVFCKRWLSATDKWSFDQKALKLVWRKGYPYAVCGLCLHYELQISWWRRFRRSAYGQTVENETSTPLGDLLVRCYKCSKPLVPEEKSLMLEDNIRFYDIGGHWRGVCVMCSAGVFF</sequence>
<dbReference type="InterPro" id="IPR001334">
    <property type="entry name" value="E6"/>
</dbReference>
<feature type="zinc finger region" evidence="16">
    <location>
        <begin position="26"/>
        <end position="62"/>
    </location>
</feature>
<evidence type="ECO:0000256" key="14">
    <source>
        <dbReference type="ARBA" id="ARBA00023280"/>
    </source>
</evidence>
<dbReference type="GO" id="GO:0003677">
    <property type="term" value="F:DNA binding"/>
    <property type="evidence" value="ECO:0007669"/>
    <property type="project" value="UniProtKB-UniRule"/>
</dbReference>
<comment type="caution">
    <text evidence="16">Lacks conserved residue(s) required for the propagation of feature annotation.</text>
</comment>
<evidence type="ECO:0000256" key="10">
    <source>
        <dbReference type="ARBA" id="ARBA00023125"/>
    </source>
</evidence>
<dbReference type="GO" id="GO:0008270">
    <property type="term" value="F:zinc ion binding"/>
    <property type="evidence" value="ECO:0007669"/>
    <property type="project" value="UniProtKB-KW"/>
</dbReference>
<evidence type="ECO:0000256" key="7">
    <source>
        <dbReference type="ARBA" id="ARBA00022771"/>
    </source>
</evidence>
<dbReference type="EMBL" id="MF327536">
    <property type="protein sequence ID" value="ASH99057.1"/>
    <property type="molecule type" value="Genomic_DNA"/>
</dbReference>
<accession>A0A220IGF3</accession>
<keyword evidence="9 16" id="KW-0805">Transcription regulation</keyword>
<keyword evidence="10 16" id="KW-0238">DNA-binding</keyword>
<keyword evidence="15 16" id="KW-1119">Modulation of host cell apoptosis by virus</keyword>
<keyword evidence="13 16" id="KW-1035">Host cytoplasm</keyword>
<comment type="subcellular location">
    <subcellularLocation>
        <location evidence="16 17">Host cytoplasm</location>
    </subcellularLocation>
    <subcellularLocation>
        <location evidence="16 17">Host nucleus</location>
    </subcellularLocation>
</comment>
<proteinExistence type="inferred from homology"/>
<evidence type="ECO:0000256" key="12">
    <source>
        <dbReference type="ARBA" id="ARBA00023163"/>
    </source>
</evidence>
<evidence type="ECO:0000256" key="2">
    <source>
        <dbReference type="ARBA" id="ARBA00022518"/>
    </source>
</evidence>
<dbReference type="GO" id="GO:0039502">
    <property type="term" value="P:symbiont-mediated suppression of host type I interferon-mediated signaling pathway"/>
    <property type="evidence" value="ECO:0007669"/>
    <property type="project" value="UniProtKB-UniRule"/>
</dbReference>
<evidence type="ECO:0000256" key="3">
    <source>
        <dbReference type="ARBA" id="ARBA00022562"/>
    </source>
</evidence>
<keyword evidence="7 16" id="KW-0863">Zinc-finger</keyword>
<comment type="subunit">
    <text evidence="16">Forms homodimers. Interacts with ubiquitin-protein ligase UBE3A/E6-AP; this interaction stimulates UBE3A ubiquitin activity. Interacts with host BAK1.</text>
</comment>
<evidence type="ECO:0000256" key="16">
    <source>
        <dbReference type="HAMAP-Rule" id="MF_04006"/>
    </source>
</evidence>
<dbReference type="InterPro" id="IPR038575">
    <property type="entry name" value="E6_sf"/>
</dbReference>
<evidence type="ECO:0000256" key="1">
    <source>
        <dbReference type="ARBA" id="ARBA00006346"/>
    </source>
</evidence>
<dbReference type="Pfam" id="PF00518">
    <property type="entry name" value="E6"/>
    <property type="match status" value="1"/>
</dbReference>
<evidence type="ECO:0000256" key="8">
    <source>
        <dbReference type="ARBA" id="ARBA00022833"/>
    </source>
</evidence>
<dbReference type="GO" id="GO:0039648">
    <property type="term" value="P:symbiont-mediated perturbation of host ubiquitin-like protein modification"/>
    <property type="evidence" value="ECO:0007669"/>
    <property type="project" value="UniProtKB-UniRule"/>
</dbReference>
<evidence type="ECO:0000256" key="13">
    <source>
        <dbReference type="ARBA" id="ARBA00023200"/>
    </source>
</evidence>
<dbReference type="Gene3D" id="3.30.240.40">
    <property type="entry name" value="E6 early regulatory protein"/>
    <property type="match status" value="2"/>
</dbReference>
<keyword evidence="5 16" id="KW-1090">Inhibition of host innate immune response by virus</keyword>
<keyword evidence="3 16" id="KW-1048">Host nucleus</keyword>
<dbReference type="Proteomes" id="UP000202747">
    <property type="component" value="Segment"/>
</dbReference>
<keyword evidence="4 16" id="KW-0945">Host-virus interaction</keyword>
<dbReference type="SUPFAM" id="SSF161229">
    <property type="entry name" value="E6 C-terminal domain-like"/>
    <property type="match status" value="2"/>
</dbReference>
<evidence type="ECO:0000256" key="5">
    <source>
        <dbReference type="ARBA" id="ARBA00022632"/>
    </source>
</evidence>
<keyword evidence="11 16" id="KW-0010">Activator</keyword>
<dbReference type="GO" id="GO:0030430">
    <property type="term" value="C:host cell cytoplasm"/>
    <property type="evidence" value="ECO:0007669"/>
    <property type="project" value="UniProtKB-SubCell"/>
</dbReference>
<organism evidence="18">
    <name type="scientific">Ailuropoda melanoleuca papillomavirus 2</name>
    <dbReference type="NCBI Taxonomy" id="2016455"/>
    <lineage>
        <taxon>Viruses</taxon>
        <taxon>Monodnaviria</taxon>
        <taxon>Shotokuvirae</taxon>
        <taxon>Cossaviricota</taxon>
        <taxon>Papovaviricetes</taxon>
        <taxon>Zurhausenvirales</taxon>
        <taxon>Papillomaviridae</taxon>
        <taxon>Firstpapillomavirinae</taxon>
        <taxon>Omegapapillomavirus</taxon>
        <taxon>Omegapapillomavirus 1</taxon>
    </lineage>
</organism>
<evidence type="ECO:0000256" key="17">
    <source>
        <dbReference type="RuleBase" id="RU363123"/>
    </source>
</evidence>
<evidence type="ECO:0000256" key="9">
    <source>
        <dbReference type="ARBA" id="ARBA00023015"/>
    </source>
</evidence>